<accession>A0AAN8XMB4</accession>
<dbReference type="Proteomes" id="UP001372834">
    <property type="component" value="Unassembled WGS sequence"/>
</dbReference>
<evidence type="ECO:0000313" key="2">
    <source>
        <dbReference type="EMBL" id="KAK6643464.1"/>
    </source>
</evidence>
<dbReference type="EMBL" id="JAWJWE010000002">
    <property type="protein sequence ID" value="KAK6643464.1"/>
    <property type="molecule type" value="Genomic_DNA"/>
</dbReference>
<proteinExistence type="predicted"/>
<organism evidence="2 3">
    <name type="scientific">Polyplax serrata</name>
    <name type="common">Common mouse louse</name>
    <dbReference type="NCBI Taxonomy" id="468196"/>
    <lineage>
        <taxon>Eukaryota</taxon>
        <taxon>Metazoa</taxon>
        <taxon>Ecdysozoa</taxon>
        <taxon>Arthropoda</taxon>
        <taxon>Hexapoda</taxon>
        <taxon>Insecta</taxon>
        <taxon>Pterygota</taxon>
        <taxon>Neoptera</taxon>
        <taxon>Paraneoptera</taxon>
        <taxon>Psocodea</taxon>
        <taxon>Troctomorpha</taxon>
        <taxon>Phthiraptera</taxon>
        <taxon>Anoplura</taxon>
        <taxon>Polyplacidae</taxon>
        <taxon>Polyplax</taxon>
    </lineage>
</organism>
<evidence type="ECO:0000256" key="1">
    <source>
        <dbReference type="SAM" id="MobiDB-lite"/>
    </source>
</evidence>
<protein>
    <submittedName>
        <fullName evidence="2">Uncharacterized protein</fullName>
    </submittedName>
</protein>
<gene>
    <name evidence="2" type="ORF">RUM43_004969</name>
</gene>
<feature type="compositionally biased region" description="Basic and acidic residues" evidence="1">
    <location>
        <begin position="133"/>
        <end position="143"/>
    </location>
</feature>
<comment type="caution">
    <text evidence="2">The sequence shown here is derived from an EMBL/GenBank/DDBJ whole genome shotgun (WGS) entry which is preliminary data.</text>
</comment>
<name>A0AAN8XMB4_POLSC</name>
<reference evidence="2 3" key="1">
    <citation type="submission" date="2023-10" db="EMBL/GenBank/DDBJ databases">
        <title>Genomes of two closely related lineages of the louse Polyplax serrata with different host specificities.</title>
        <authorList>
            <person name="Martinu J."/>
            <person name="Tarabai H."/>
            <person name="Stefka J."/>
            <person name="Hypsa V."/>
        </authorList>
    </citation>
    <scope>NUCLEOTIDE SEQUENCE [LARGE SCALE GENOMIC DNA]</scope>
    <source>
        <strain evidence="2">HR10_N</strain>
    </source>
</reference>
<feature type="region of interest" description="Disordered" evidence="1">
    <location>
        <begin position="123"/>
        <end position="160"/>
    </location>
</feature>
<evidence type="ECO:0000313" key="3">
    <source>
        <dbReference type="Proteomes" id="UP001372834"/>
    </source>
</evidence>
<dbReference type="AlphaFoldDB" id="A0AAN8XMB4"/>
<sequence length="192" mass="22072">MDTCDLSNEETDILDECPPKRLRRYLNSARKLNWDELMEAGERSIGERPVEDIRPEVEVTKSQCLEIADENGRFQPEAEEYLSRNTGKTGTGNPFWTMSTSRATVKTFINESCDVLGKYSQCRGETPVTNETNKPHSEERQDNTDMDTNMDLLDGVEGKKTPDRSLFKKLQEQLLHECNLTPKKPKKKVQVW</sequence>